<evidence type="ECO:0000313" key="3">
    <source>
        <dbReference type="Proteomes" id="UP001283361"/>
    </source>
</evidence>
<keyword evidence="3" id="KW-1185">Reference proteome</keyword>
<dbReference type="EMBL" id="JAWDGP010007213">
    <property type="protein sequence ID" value="KAK3728011.1"/>
    <property type="molecule type" value="Genomic_DNA"/>
</dbReference>
<sequence length="68" mass="7647">MSSVCDGIRKQQRSAATNKARPGLQDEDRCADDFGNDHRHNSGDSLFVVCYRTLHIRLSITTEVRSPL</sequence>
<reference evidence="2" key="1">
    <citation type="journal article" date="2023" name="G3 (Bethesda)">
        <title>A reference genome for the long-term kleptoplast-retaining sea slug Elysia crispata morphotype clarki.</title>
        <authorList>
            <person name="Eastman K.E."/>
            <person name="Pendleton A.L."/>
            <person name="Shaikh M.A."/>
            <person name="Suttiyut T."/>
            <person name="Ogas R."/>
            <person name="Tomko P."/>
            <person name="Gavelis G."/>
            <person name="Widhalm J.R."/>
            <person name="Wisecaver J.H."/>
        </authorList>
    </citation>
    <scope>NUCLEOTIDE SEQUENCE</scope>
    <source>
        <strain evidence="2">ECLA1</strain>
    </source>
</reference>
<feature type="region of interest" description="Disordered" evidence="1">
    <location>
        <begin position="1"/>
        <end position="26"/>
    </location>
</feature>
<name>A0AAE1CQ52_9GAST</name>
<proteinExistence type="predicted"/>
<dbReference type="AlphaFoldDB" id="A0AAE1CQ52"/>
<evidence type="ECO:0000313" key="2">
    <source>
        <dbReference type="EMBL" id="KAK3728011.1"/>
    </source>
</evidence>
<comment type="caution">
    <text evidence="2">The sequence shown here is derived from an EMBL/GenBank/DDBJ whole genome shotgun (WGS) entry which is preliminary data.</text>
</comment>
<evidence type="ECO:0000256" key="1">
    <source>
        <dbReference type="SAM" id="MobiDB-lite"/>
    </source>
</evidence>
<organism evidence="2 3">
    <name type="scientific">Elysia crispata</name>
    <name type="common">lettuce slug</name>
    <dbReference type="NCBI Taxonomy" id="231223"/>
    <lineage>
        <taxon>Eukaryota</taxon>
        <taxon>Metazoa</taxon>
        <taxon>Spiralia</taxon>
        <taxon>Lophotrochozoa</taxon>
        <taxon>Mollusca</taxon>
        <taxon>Gastropoda</taxon>
        <taxon>Heterobranchia</taxon>
        <taxon>Euthyneura</taxon>
        <taxon>Panpulmonata</taxon>
        <taxon>Sacoglossa</taxon>
        <taxon>Placobranchoidea</taxon>
        <taxon>Plakobranchidae</taxon>
        <taxon>Elysia</taxon>
    </lineage>
</organism>
<gene>
    <name evidence="2" type="ORF">RRG08_017420</name>
</gene>
<protein>
    <submittedName>
        <fullName evidence="2">Uncharacterized protein</fullName>
    </submittedName>
</protein>
<dbReference type="Proteomes" id="UP001283361">
    <property type="component" value="Unassembled WGS sequence"/>
</dbReference>
<accession>A0AAE1CQ52</accession>